<dbReference type="NCBIfam" id="TIGR00912">
    <property type="entry name" value="2A0309"/>
    <property type="match status" value="1"/>
</dbReference>
<proteinExistence type="inferred from homology"/>
<reference evidence="9 10" key="1">
    <citation type="submission" date="2018-05" db="EMBL/GenBank/DDBJ databases">
        <title>Paenibacillus flagellatus sp. nov., isolated from selenium mineral soil.</title>
        <authorList>
            <person name="Dai X."/>
        </authorList>
    </citation>
    <scope>NUCLEOTIDE SEQUENCE [LARGE SCALE GENOMIC DNA]</scope>
    <source>
        <strain evidence="9 10">DXL2</strain>
    </source>
</reference>
<dbReference type="AlphaFoldDB" id="A0A2V5KCJ6"/>
<feature type="transmembrane region" description="Helical" evidence="8">
    <location>
        <begin position="269"/>
        <end position="292"/>
    </location>
</feature>
<evidence type="ECO:0000256" key="8">
    <source>
        <dbReference type="SAM" id="Phobius"/>
    </source>
</evidence>
<dbReference type="OrthoDB" id="2078716at2"/>
<evidence type="ECO:0000256" key="2">
    <source>
        <dbReference type="ARBA" id="ARBA00007998"/>
    </source>
</evidence>
<dbReference type="Proteomes" id="UP000247476">
    <property type="component" value="Unassembled WGS sequence"/>
</dbReference>
<evidence type="ECO:0000256" key="6">
    <source>
        <dbReference type="ARBA" id="ARBA00022989"/>
    </source>
</evidence>
<feature type="transmembrane region" description="Helical" evidence="8">
    <location>
        <begin position="334"/>
        <end position="356"/>
    </location>
</feature>
<comment type="similarity">
    <text evidence="2">Belongs to the amino acid-polyamine-organocation (APC) superfamily. Spore germination protein (SGP) (TC 2.A.3.9) family.</text>
</comment>
<keyword evidence="4" id="KW-0309">Germination</keyword>
<feature type="transmembrane region" description="Helical" evidence="8">
    <location>
        <begin position="148"/>
        <end position="167"/>
    </location>
</feature>
<name>A0A2V5KCJ6_9BACL</name>
<evidence type="ECO:0000256" key="1">
    <source>
        <dbReference type="ARBA" id="ARBA00004141"/>
    </source>
</evidence>
<dbReference type="PANTHER" id="PTHR34975">
    <property type="entry name" value="SPORE GERMINATION PROTEIN A2"/>
    <property type="match status" value="1"/>
</dbReference>
<comment type="subcellular location">
    <subcellularLocation>
        <location evidence="1">Membrane</location>
        <topology evidence="1">Multi-pass membrane protein</topology>
    </subcellularLocation>
</comment>
<feature type="transmembrane region" description="Helical" evidence="8">
    <location>
        <begin position="304"/>
        <end position="322"/>
    </location>
</feature>
<feature type="transmembrane region" description="Helical" evidence="8">
    <location>
        <begin position="187"/>
        <end position="206"/>
    </location>
</feature>
<keyword evidence="10" id="KW-1185">Reference proteome</keyword>
<dbReference type="EMBL" id="QJVJ01000001">
    <property type="protein sequence ID" value="PYI57335.1"/>
    <property type="molecule type" value="Genomic_DNA"/>
</dbReference>
<dbReference type="GO" id="GO:0016020">
    <property type="term" value="C:membrane"/>
    <property type="evidence" value="ECO:0007669"/>
    <property type="project" value="UniProtKB-SubCell"/>
</dbReference>
<keyword evidence="7 8" id="KW-0472">Membrane</keyword>
<evidence type="ECO:0000256" key="4">
    <source>
        <dbReference type="ARBA" id="ARBA00022544"/>
    </source>
</evidence>
<protein>
    <submittedName>
        <fullName evidence="9">Spore gernimation protein</fullName>
    </submittedName>
</protein>
<dbReference type="InterPro" id="IPR004761">
    <property type="entry name" value="Spore_GerAB"/>
</dbReference>
<sequence length="366" mass="40547">MIERGKISAFQMAMMLYAMPIVTGVVLLPAITAKHAEQDLWLVPLIASPVGLFLVLIAGRLEALYPNKTVMEYSIDIVGRIPGKALGFVFLFFYLHLGGVVVRQYGEFVVGNFYLRTPMVVIIACTVFVCAVAVRSGLEVVGRCSETFMTLLVAMILAVAALLLPQMKPEHVLPVLERGIGPVVKGAASPMDWFSSFFALFFLYPFIKDKDKGRKWGIISVVAVMLTMIVSNLTALFLFGEITADLTYPLMIAVRQISLAGFIEHVETFVMAIWILGVFVQIAMHYYVVVIGTAQWLGLDEYKTLVFPIGLLLIVLSVWVAPDFQTLSRFLGTSFAFYALTVRLLIPVLLLVIALLRKKREGKRAG</sequence>
<feature type="transmembrane region" description="Helical" evidence="8">
    <location>
        <begin position="218"/>
        <end position="239"/>
    </location>
</feature>
<feature type="transmembrane region" description="Helical" evidence="8">
    <location>
        <begin position="85"/>
        <end position="105"/>
    </location>
</feature>
<dbReference type="Gene3D" id="1.20.1740.10">
    <property type="entry name" value="Amino acid/polyamine transporter I"/>
    <property type="match status" value="1"/>
</dbReference>
<evidence type="ECO:0000313" key="10">
    <source>
        <dbReference type="Proteomes" id="UP000247476"/>
    </source>
</evidence>
<evidence type="ECO:0000313" key="9">
    <source>
        <dbReference type="EMBL" id="PYI57335.1"/>
    </source>
</evidence>
<dbReference type="RefSeq" id="WP_110838374.1">
    <property type="nucleotide sequence ID" value="NZ_QJVJ01000001.1"/>
</dbReference>
<accession>A0A2V5KCJ6</accession>
<organism evidence="9 10">
    <name type="scientific">Paenibacillus flagellatus</name>
    <dbReference type="NCBI Taxonomy" id="2211139"/>
    <lineage>
        <taxon>Bacteria</taxon>
        <taxon>Bacillati</taxon>
        <taxon>Bacillota</taxon>
        <taxon>Bacilli</taxon>
        <taxon>Bacillales</taxon>
        <taxon>Paenibacillaceae</taxon>
        <taxon>Paenibacillus</taxon>
    </lineage>
</organism>
<feature type="transmembrane region" description="Helical" evidence="8">
    <location>
        <begin position="43"/>
        <end position="65"/>
    </location>
</feature>
<keyword evidence="5 8" id="KW-0812">Transmembrane</keyword>
<evidence type="ECO:0000256" key="5">
    <source>
        <dbReference type="ARBA" id="ARBA00022692"/>
    </source>
</evidence>
<keyword evidence="3" id="KW-0813">Transport</keyword>
<gene>
    <name evidence="9" type="ORF">DLM86_02535</name>
</gene>
<dbReference type="PANTHER" id="PTHR34975:SF2">
    <property type="entry name" value="SPORE GERMINATION PROTEIN A2"/>
    <property type="match status" value="1"/>
</dbReference>
<feature type="transmembrane region" description="Helical" evidence="8">
    <location>
        <begin position="117"/>
        <end position="136"/>
    </location>
</feature>
<dbReference type="GO" id="GO:0009847">
    <property type="term" value="P:spore germination"/>
    <property type="evidence" value="ECO:0007669"/>
    <property type="project" value="InterPro"/>
</dbReference>
<dbReference type="Pfam" id="PF03845">
    <property type="entry name" value="Spore_permease"/>
    <property type="match status" value="1"/>
</dbReference>
<evidence type="ECO:0000256" key="3">
    <source>
        <dbReference type="ARBA" id="ARBA00022448"/>
    </source>
</evidence>
<keyword evidence="6 8" id="KW-1133">Transmembrane helix</keyword>
<evidence type="ECO:0000256" key="7">
    <source>
        <dbReference type="ARBA" id="ARBA00023136"/>
    </source>
</evidence>
<comment type="caution">
    <text evidence="9">The sequence shown here is derived from an EMBL/GenBank/DDBJ whole genome shotgun (WGS) entry which is preliminary data.</text>
</comment>
<feature type="transmembrane region" description="Helical" evidence="8">
    <location>
        <begin position="12"/>
        <end position="31"/>
    </location>
</feature>